<protein>
    <submittedName>
        <fullName evidence="3">Uncharacterized protein</fullName>
    </submittedName>
</protein>
<evidence type="ECO:0000313" key="4">
    <source>
        <dbReference type="Proteomes" id="UP001361239"/>
    </source>
</evidence>
<keyword evidence="2" id="KW-0472">Membrane</keyword>
<evidence type="ECO:0000313" key="3">
    <source>
        <dbReference type="EMBL" id="MEJ5978171.1"/>
    </source>
</evidence>
<evidence type="ECO:0000256" key="2">
    <source>
        <dbReference type="SAM" id="Phobius"/>
    </source>
</evidence>
<dbReference type="Proteomes" id="UP001361239">
    <property type="component" value="Unassembled WGS sequence"/>
</dbReference>
<reference evidence="3 4" key="1">
    <citation type="submission" date="2024-03" db="EMBL/GenBank/DDBJ databases">
        <authorList>
            <person name="Jo J.-H."/>
        </authorList>
    </citation>
    <scope>NUCLEOTIDE SEQUENCE [LARGE SCALE GENOMIC DNA]</scope>
    <source>
        <strain evidence="3 4">PS1R-30</strain>
    </source>
</reference>
<feature type="region of interest" description="Disordered" evidence="1">
    <location>
        <begin position="30"/>
        <end position="83"/>
    </location>
</feature>
<sequence length="207" mass="22541">MTLTLPELAIAAFVVVLIIALVFMARRKRRSTGPVVQDPPGETEAAPAVPARRRQLQSFVDTEWDTPPEPLPEAAPTQQSAFEPEMEFRPPAPLAADFAPDEAEPIVESSARSSPEAEPEDAYTSLPDYDQAVLGRLEEAFEALQAGEITIETYRQHILAEAATVDARVAMLEAEGDSADLQAALVAQESVRWCLDWANDQDETPSA</sequence>
<gene>
    <name evidence="3" type="ORF">WG901_16075</name>
</gene>
<keyword evidence="4" id="KW-1185">Reference proteome</keyword>
<organism evidence="3 4">
    <name type="scientific">Novosphingobium anseongense</name>
    <dbReference type="NCBI Taxonomy" id="3133436"/>
    <lineage>
        <taxon>Bacteria</taxon>
        <taxon>Pseudomonadati</taxon>
        <taxon>Pseudomonadota</taxon>
        <taxon>Alphaproteobacteria</taxon>
        <taxon>Sphingomonadales</taxon>
        <taxon>Sphingomonadaceae</taxon>
        <taxon>Novosphingobium</taxon>
    </lineage>
</organism>
<dbReference type="EMBL" id="JBBHJZ010000003">
    <property type="protein sequence ID" value="MEJ5978171.1"/>
    <property type="molecule type" value="Genomic_DNA"/>
</dbReference>
<feature type="region of interest" description="Disordered" evidence="1">
    <location>
        <begin position="102"/>
        <end position="123"/>
    </location>
</feature>
<accession>A0ABU8RZR6</accession>
<feature type="transmembrane region" description="Helical" evidence="2">
    <location>
        <begin position="6"/>
        <end position="25"/>
    </location>
</feature>
<keyword evidence="2" id="KW-0812">Transmembrane</keyword>
<comment type="caution">
    <text evidence="3">The sequence shown here is derived from an EMBL/GenBank/DDBJ whole genome shotgun (WGS) entry which is preliminary data.</text>
</comment>
<proteinExistence type="predicted"/>
<keyword evidence="2" id="KW-1133">Transmembrane helix</keyword>
<name>A0ABU8RZR6_9SPHN</name>
<evidence type="ECO:0000256" key="1">
    <source>
        <dbReference type="SAM" id="MobiDB-lite"/>
    </source>
</evidence>
<dbReference type="RefSeq" id="WP_339588108.1">
    <property type="nucleotide sequence ID" value="NZ_JBBHJZ010000003.1"/>
</dbReference>